<dbReference type="PANTHER" id="PTHR30160:SF1">
    <property type="entry name" value="LIPOPOLYSACCHARIDE 1,2-N-ACETYLGLUCOSAMINETRANSFERASE-RELATED"/>
    <property type="match status" value="1"/>
</dbReference>
<evidence type="ECO:0000313" key="4">
    <source>
        <dbReference type="Proteomes" id="UP000021053"/>
    </source>
</evidence>
<dbReference type="GO" id="GO:0008713">
    <property type="term" value="F:ADP-heptose-lipopolysaccharide heptosyltransferase activity"/>
    <property type="evidence" value="ECO:0007669"/>
    <property type="project" value="TreeGrafter"/>
</dbReference>
<dbReference type="GO" id="GO:0005829">
    <property type="term" value="C:cytosol"/>
    <property type="evidence" value="ECO:0007669"/>
    <property type="project" value="TreeGrafter"/>
</dbReference>
<dbReference type="Pfam" id="PF01075">
    <property type="entry name" value="Glyco_transf_9"/>
    <property type="match status" value="1"/>
</dbReference>
<dbReference type="SUPFAM" id="SSF53756">
    <property type="entry name" value="UDP-Glycosyltransferase/glycogen phosphorylase"/>
    <property type="match status" value="1"/>
</dbReference>
<dbReference type="EMBL" id="JFBT01000001">
    <property type="protein sequence ID" value="EXG81714.1"/>
    <property type="molecule type" value="Genomic_DNA"/>
</dbReference>
<dbReference type="GO" id="GO:0009244">
    <property type="term" value="P:lipopolysaccharide core region biosynthetic process"/>
    <property type="evidence" value="ECO:0007669"/>
    <property type="project" value="TreeGrafter"/>
</dbReference>
<keyword evidence="2 3" id="KW-0808">Transferase</keyword>
<reference evidence="3 4" key="1">
    <citation type="submission" date="2013-07" db="EMBL/GenBank/DDBJ databases">
        <authorList>
            <consortium name="DOE Joint Genome Institute"/>
            <person name="Eisen J."/>
            <person name="Huntemann M."/>
            <person name="Han J."/>
            <person name="Chen A."/>
            <person name="Kyrpides N."/>
            <person name="Mavromatis K."/>
            <person name="Markowitz V."/>
            <person name="Palaniappan K."/>
            <person name="Ivanova N."/>
            <person name="Schaumberg A."/>
            <person name="Pati A."/>
            <person name="Liolios K."/>
            <person name="Nordberg H.P."/>
            <person name="Cantor M.N."/>
            <person name="Hua S.X."/>
            <person name="Woyke T."/>
        </authorList>
    </citation>
    <scope>NUCLEOTIDE SEQUENCE [LARGE SCALE GENOMIC DNA]</scope>
    <source>
        <strain evidence="3 4">DSM 44712</strain>
    </source>
</reference>
<dbReference type="AlphaFoldDB" id="A0A010ZSP2"/>
<dbReference type="PATRIC" id="fig|927661.3.peg.2795"/>
<dbReference type="OrthoDB" id="9807356at2"/>
<dbReference type="PANTHER" id="PTHR30160">
    <property type="entry name" value="TETRAACYLDISACCHARIDE 4'-KINASE-RELATED"/>
    <property type="match status" value="1"/>
</dbReference>
<evidence type="ECO:0000256" key="1">
    <source>
        <dbReference type="ARBA" id="ARBA00022676"/>
    </source>
</evidence>
<dbReference type="InterPro" id="IPR051199">
    <property type="entry name" value="LPS_LOS_Heptosyltrfase"/>
</dbReference>
<dbReference type="CDD" id="cd03789">
    <property type="entry name" value="GT9_LPS_heptosyltransferase"/>
    <property type="match status" value="1"/>
</dbReference>
<comment type="caution">
    <text evidence="3">The sequence shown here is derived from an EMBL/GenBank/DDBJ whole genome shotgun (WGS) entry which is preliminary data.</text>
</comment>
<protein>
    <submittedName>
        <fullName evidence="3">ADP-heptose:LPS heptosyltransferase</fullName>
    </submittedName>
</protein>
<proteinExistence type="predicted"/>
<dbReference type="HOGENOM" id="CLU_038371_0_1_11"/>
<evidence type="ECO:0000256" key="2">
    <source>
        <dbReference type="ARBA" id="ARBA00022679"/>
    </source>
</evidence>
<dbReference type="Gene3D" id="3.40.50.2000">
    <property type="entry name" value="Glycogen Phosphorylase B"/>
    <property type="match status" value="2"/>
</dbReference>
<keyword evidence="1" id="KW-0328">Glycosyltransferase</keyword>
<accession>A0A010ZSP2</accession>
<evidence type="ECO:0000313" key="3">
    <source>
        <dbReference type="EMBL" id="EXG81714.1"/>
    </source>
</evidence>
<name>A0A010ZSP2_9ACTN</name>
<keyword evidence="4" id="KW-1185">Reference proteome</keyword>
<sequence length="321" mass="32954">MSTVLVLRALGLGDLLTAVPALRGLRRAYPGHEIVLAAPARFADVVAATGVVDRLLPTVARGREVPSRLDWDGTPPDVAVDLHGNGRLSRELLAALRPGRILSWVDGPAWRDDEHERVRWCRLLRWYGIASDPDDVRLDVVGTPGPGAVLIHPGADAAARRWPADRFAAVARAVAAAGLPVTITAGRGEGALAGAVAERAGLPPGAVVGGDGDVPFGALAGRVAGARAVVVGDTGIAHLASAVATPSVVLFGPVSPALWGPPAHPRHRVLWRADDPAALRPGDAHGTTPDARLLRVGVPDVLTGLGALGIPVDAALSGAAR</sequence>
<dbReference type="InterPro" id="IPR002201">
    <property type="entry name" value="Glyco_trans_9"/>
</dbReference>
<dbReference type="RefSeq" id="WP_051570162.1">
    <property type="nucleotide sequence ID" value="NZ_KK073874.1"/>
</dbReference>
<organism evidence="3 4">
    <name type="scientific">Cryptosporangium arvum DSM 44712</name>
    <dbReference type="NCBI Taxonomy" id="927661"/>
    <lineage>
        <taxon>Bacteria</taxon>
        <taxon>Bacillati</taxon>
        <taxon>Actinomycetota</taxon>
        <taxon>Actinomycetes</taxon>
        <taxon>Cryptosporangiales</taxon>
        <taxon>Cryptosporangiaceae</taxon>
        <taxon>Cryptosporangium</taxon>
    </lineage>
</organism>
<dbReference type="Proteomes" id="UP000021053">
    <property type="component" value="Unassembled WGS sequence"/>
</dbReference>
<gene>
    <name evidence="3" type="ORF">CryarDRAFT_2833</name>
</gene>